<accession>A0ACC2P7C6</accession>
<gene>
    <name evidence="1" type="ORF">QAD02_014286</name>
</gene>
<dbReference type="Proteomes" id="UP001239111">
    <property type="component" value="Chromosome 2"/>
</dbReference>
<reference evidence="1" key="1">
    <citation type="submission" date="2023-04" db="EMBL/GenBank/DDBJ databases">
        <title>A chromosome-level genome assembly of the parasitoid wasp Eretmocerus hayati.</title>
        <authorList>
            <person name="Zhong Y."/>
            <person name="Liu S."/>
            <person name="Liu Y."/>
        </authorList>
    </citation>
    <scope>NUCLEOTIDE SEQUENCE</scope>
    <source>
        <strain evidence="1">ZJU_SS_LIU_2023</strain>
    </source>
</reference>
<evidence type="ECO:0000313" key="2">
    <source>
        <dbReference type="Proteomes" id="UP001239111"/>
    </source>
</evidence>
<dbReference type="EMBL" id="CM056742">
    <property type="protein sequence ID" value="KAJ8678499.1"/>
    <property type="molecule type" value="Genomic_DNA"/>
</dbReference>
<protein>
    <submittedName>
        <fullName evidence="1">Uncharacterized protein</fullName>
    </submittedName>
</protein>
<comment type="caution">
    <text evidence="1">The sequence shown here is derived from an EMBL/GenBank/DDBJ whole genome shotgun (WGS) entry which is preliminary data.</text>
</comment>
<keyword evidence="2" id="KW-1185">Reference proteome</keyword>
<sequence>MSLCSTCNKKLFYGNGHVVVGVTCHSFFHATKDCTRLTASEIKVVELKTKSMLYKCEDCHTKGISCCSEALAGLKVDLDAIKKSCSRIDSLASDIKDLQASVNTIPELQSNMDDLKAKVDSMSMQNSEQEALIKEIQDRIQRAKNIILFHVDENPDVKTDTEVVKHILKDIPVSTDNITTTRIGNPVNGEIRPLLVTLNNTNDPHLILKNKSKLDLKYGVSLDKTKQQRLEYKAALDSLKLRMSKGETDLVVRYVNNKPIVTKKTVGMPGNPGKPRATSSTTSSTLQPHGTKQPKNGTQ</sequence>
<organism evidence="1 2">
    <name type="scientific">Eretmocerus hayati</name>
    <dbReference type="NCBI Taxonomy" id="131215"/>
    <lineage>
        <taxon>Eukaryota</taxon>
        <taxon>Metazoa</taxon>
        <taxon>Ecdysozoa</taxon>
        <taxon>Arthropoda</taxon>
        <taxon>Hexapoda</taxon>
        <taxon>Insecta</taxon>
        <taxon>Pterygota</taxon>
        <taxon>Neoptera</taxon>
        <taxon>Endopterygota</taxon>
        <taxon>Hymenoptera</taxon>
        <taxon>Apocrita</taxon>
        <taxon>Proctotrupomorpha</taxon>
        <taxon>Chalcidoidea</taxon>
        <taxon>Aphelinidae</taxon>
        <taxon>Aphelininae</taxon>
        <taxon>Eretmocerus</taxon>
    </lineage>
</organism>
<proteinExistence type="predicted"/>
<evidence type="ECO:0000313" key="1">
    <source>
        <dbReference type="EMBL" id="KAJ8678499.1"/>
    </source>
</evidence>
<name>A0ACC2P7C6_9HYME</name>